<proteinExistence type="predicted"/>
<dbReference type="AlphaFoldDB" id="A0A6S6WK33"/>
<dbReference type="Proteomes" id="UP000481517">
    <property type="component" value="Unassembled WGS sequence"/>
</dbReference>
<feature type="chain" id="PRO_5028966238" description="Protein YnjB" evidence="1">
    <location>
        <begin position="25"/>
        <end position="381"/>
    </location>
</feature>
<evidence type="ECO:0008006" key="4">
    <source>
        <dbReference type="Google" id="ProtNLM"/>
    </source>
</evidence>
<dbReference type="InterPro" id="IPR027020">
    <property type="entry name" value="YnjB"/>
</dbReference>
<dbReference type="Pfam" id="PF13416">
    <property type="entry name" value="SBP_bac_8"/>
    <property type="match status" value="1"/>
</dbReference>
<evidence type="ECO:0000313" key="2">
    <source>
        <dbReference type="EMBL" id="CAB0150060.1"/>
    </source>
</evidence>
<dbReference type="Gene3D" id="3.40.190.10">
    <property type="entry name" value="Periplasmic binding protein-like II"/>
    <property type="match status" value="2"/>
</dbReference>
<evidence type="ECO:0000256" key="1">
    <source>
        <dbReference type="SAM" id="SignalP"/>
    </source>
</evidence>
<keyword evidence="3" id="KW-1185">Reference proteome</keyword>
<accession>A0A6S6WK33</accession>
<dbReference type="InterPro" id="IPR006059">
    <property type="entry name" value="SBP"/>
</dbReference>
<reference evidence="2 3" key="1">
    <citation type="submission" date="2020-02" db="EMBL/GenBank/DDBJ databases">
        <authorList>
            <person name="Rodrigo-Torres L."/>
            <person name="Arahal R. D."/>
            <person name="Lucena T."/>
        </authorList>
    </citation>
    <scope>NUCLEOTIDE SEQUENCE [LARGE SCALE GENOMIC DNA]</scope>
    <source>
        <strain evidence="2 3">CECT 9734</strain>
    </source>
</reference>
<dbReference type="RefSeq" id="WP_173919638.1">
    <property type="nucleotide sequence ID" value="NZ_CADCXY010000001.1"/>
</dbReference>
<dbReference type="EMBL" id="CADCXY010000001">
    <property type="protein sequence ID" value="CAB0150060.1"/>
    <property type="molecule type" value="Genomic_DNA"/>
</dbReference>
<evidence type="ECO:0000313" key="3">
    <source>
        <dbReference type="Proteomes" id="UP000481517"/>
    </source>
</evidence>
<protein>
    <recommendedName>
        <fullName evidence="4">Protein YnjB</fullName>
    </recommendedName>
</protein>
<name>A0A6S6WK33_9GAMM</name>
<dbReference type="PIRSF" id="PIRSF029172">
    <property type="entry name" value="UCP029172_ABC_sbc_YnjB"/>
    <property type="match status" value="1"/>
</dbReference>
<dbReference type="SUPFAM" id="SSF53850">
    <property type="entry name" value="Periplasmic binding protein-like II"/>
    <property type="match status" value="1"/>
</dbReference>
<dbReference type="NCBIfam" id="NF008633">
    <property type="entry name" value="PRK11622.1"/>
    <property type="match status" value="1"/>
</dbReference>
<gene>
    <name evidence="2" type="ORF">PSI9734_00628</name>
</gene>
<feature type="signal peptide" evidence="1">
    <location>
        <begin position="1"/>
        <end position="24"/>
    </location>
</feature>
<dbReference type="PANTHER" id="PTHR42779">
    <property type="entry name" value="PROTEIN YNJB"/>
    <property type="match status" value="1"/>
</dbReference>
<sequence length="381" mass="42646">MLVRYLKFIVLLALTSITAAPAVATATKSDSAPTVYFYAWGGSESVNSYLNWVSEEVAERYGIQLQHVKVADISEAVTLLLSENNESDSKIDLLWINGENFKALKAAEKLLSGLPEKVANSRLLRNDLNWRDDFGEAVDGQELPWGIAQFQLVFRAHVLAQKAPPVALEPSELLQLAMRYPGRFSYPKPPAFHGTSWLKALAYELVREPRELQKPPGLANSEQVLQPLWHYLDQLHPYLWRSGKEFPGSAAQQRQWFNHGTLDNAVTFNPNEVPALQQQLRMTPAARAASLGSRALTNFHYLAIPRSSGQQQAALKVLNFLLSEPAQLRKSALDGWGDPMVINAPQGAAKTDNGTLFPSHEEPHGDWTTVLEQQWLQRYQQ</sequence>
<dbReference type="PANTHER" id="PTHR42779:SF1">
    <property type="entry name" value="PROTEIN YNJB"/>
    <property type="match status" value="1"/>
</dbReference>
<keyword evidence="1" id="KW-0732">Signal</keyword>
<organism evidence="2 3">
    <name type="scientific">Pseudidiomarina piscicola</name>
    <dbReference type="NCBI Taxonomy" id="2614830"/>
    <lineage>
        <taxon>Bacteria</taxon>
        <taxon>Pseudomonadati</taxon>
        <taxon>Pseudomonadota</taxon>
        <taxon>Gammaproteobacteria</taxon>
        <taxon>Alteromonadales</taxon>
        <taxon>Idiomarinaceae</taxon>
        <taxon>Pseudidiomarina</taxon>
    </lineage>
</organism>